<comment type="cofactor">
    <cofactor evidence="10">
        <name>Mg(2+)</name>
        <dbReference type="ChEBI" id="CHEBI:18420"/>
    </cofactor>
    <text evidence="10">Binds 1 Mg(2+) ion per subunit.</text>
</comment>
<dbReference type="NCBIfam" id="TIGR00693">
    <property type="entry name" value="thiE"/>
    <property type="match status" value="1"/>
</dbReference>
<dbReference type="PANTHER" id="PTHR20857:SF15">
    <property type="entry name" value="THIAMINE-PHOSPHATE SYNTHASE"/>
    <property type="match status" value="1"/>
</dbReference>
<dbReference type="Proteomes" id="UP000886059">
    <property type="component" value="Unassembled WGS sequence"/>
</dbReference>
<evidence type="ECO:0000259" key="13">
    <source>
        <dbReference type="Pfam" id="PF02581"/>
    </source>
</evidence>
<evidence type="ECO:0000256" key="4">
    <source>
        <dbReference type="ARBA" id="ARBA00022723"/>
    </source>
</evidence>
<feature type="binding site" evidence="10">
    <location>
        <begin position="131"/>
        <end position="133"/>
    </location>
    <ligand>
        <name>2-[(2R,5Z)-2-carboxy-4-methylthiazol-5(2H)-ylidene]ethyl phosphate</name>
        <dbReference type="ChEBI" id="CHEBI:62899"/>
    </ligand>
</feature>
<dbReference type="Gene3D" id="3.20.20.70">
    <property type="entry name" value="Aldolase class I"/>
    <property type="match status" value="1"/>
</dbReference>
<evidence type="ECO:0000256" key="11">
    <source>
        <dbReference type="RuleBase" id="RU003826"/>
    </source>
</evidence>
<feature type="binding site" evidence="10">
    <location>
        <begin position="182"/>
        <end position="183"/>
    </location>
    <ligand>
        <name>2-[(2R,5Z)-2-carboxy-4-methylthiazol-5(2H)-ylidene]ethyl phosphate</name>
        <dbReference type="ChEBI" id="CHEBI:62899"/>
    </ligand>
</feature>
<feature type="binding site" evidence="10">
    <location>
        <position position="105"/>
    </location>
    <ligand>
        <name>4-amino-2-methyl-5-(diphosphooxymethyl)pyrimidine</name>
        <dbReference type="ChEBI" id="CHEBI:57841"/>
    </ligand>
</feature>
<name>A0A7C5HD22_9CHLB</name>
<keyword evidence="5 10" id="KW-0460">Magnesium</keyword>
<keyword evidence="4 10" id="KW-0479">Metal-binding</keyword>
<evidence type="ECO:0000256" key="3">
    <source>
        <dbReference type="ARBA" id="ARBA00022679"/>
    </source>
</evidence>
<dbReference type="GO" id="GO:0000287">
    <property type="term" value="F:magnesium ion binding"/>
    <property type="evidence" value="ECO:0007669"/>
    <property type="project" value="UniProtKB-UniRule"/>
</dbReference>
<evidence type="ECO:0000256" key="6">
    <source>
        <dbReference type="ARBA" id="ARBA00022977"/>
    </source>
</evidence>
<protein>
    <recommendedName>
        <fullName evidence="10">Thiamine-phosphate synthase</fullName>
        <shortName evidence="10">TP synthase</shortName>
        <shortName evidence="10">TPS</shortName>
        <ecNumber evidence="10">2.5.1.3</ecNumber>
    </recommendedName>
    <alternativeName>
        <fullName evidence="10">Thiamine-phosphate pyrophosphorylase</fullName>
        <shortName evidence="10">TMP pyrophosphorylase</shortName>
        <shortName evidence="10">TMP-PPase</shortName>
    </alternativeName>
</protein>
<feature type="binding site" evidence="10">
    <location>
        <position position="86"/>
    </location>
    <ligand>
        <name>Mg(2+)</name>
        <dbReference type="ChEBI" id="CHEBI:18420"/>
    </ligand>
</feature>
<comment type="similarity">
    <text evidence="10 11">Belongs to the thiamine-phosphate synthase family.</text>
</comment>
<feature type="binding site" evidence="10">
    <location>
        <position position="67"/>
    </location>
    <ligand>
        <name>Mg(2+)</name>
        <dbReference type="ChEBI" id="CHEBI:18420"/>
    </ligand>
</feature>
<keyword evidence="6 10" id="KW-0784">Thiamine biosynthesis</keyword>
<dbReference type="GO" id="GO:0009228">
    <property type="term" value="P:thiamine biosynthetic process"/>
    <property type="evidence" value="ECO:0007669"/>
    <property type="project" value="UniProtKB-KW"/>
</dbReference>
<evidence type="ECO:0000256" key="1">
    <source>
        <dbReference type="ARBA" id="ARBA00003814"/>
    </source>
</evidence>
<keyword evidence="3 10" id="KW-0808">Transferase</keyword>
<sequence>MIIPRRLLCVITDQESNPVELTHMALEGGAGMIQLRRKSASGRELFEWALRIQTLCREHRALFVVNDRVDIAMATHADGVHLGQQDMPVASARALLGPETLIGISVSSAEEAAKAAAEGADYLGVGHIYPTSSKHKPMPPIGTAAIRPIMKAAGLPVIAIGGIEVANATEVIRAGASGVAVISAVSASDDPVVATRELVKRIKE</sequence>
<dbReference type="GO" id="GO:0005737">
    <property type="term" value="C:cytoplasm"/>
    <property type="evidence" value="ECO:0007669"/>
    <property type="project" value="TreeGrafter"/>
</dbReference>
<dbReference type="SUPFAM" id="SSF51391">
    <property type="entry name" value="Thiamin phosphate synthase"/>
    <property type="match status" value="1"/>
</dbReference>
<dbReference type="GO" id="GO:0004789">
    <property type="term" value="F:thiamine-phosphate diphosphorylase activity"/>
    <property type="evidence" value="ECO:0007669"/>
    <property type="project" value="UniProtKB-UniRule"/>
</dbReference>
<feature type="binding site" evidence="10">
    <location>
        <begin position="34"/>
        <end position="38"/>
    </location>
    <ligand>
        <name>4-amino-2-methyl-5-(diphosphooxymethyl)pyrimidine</name>
        <dbReference type="ChEBI" id="CHEBI:57841"/>
    </ligand>
</feature>
<dbReference type="CDD" id="cd00564">
    <property type="entry name" value="TMP_TenI"/>
    <property type="match status" value="1"/>
</dbReference>
<comment type="caution">
    <text evidence="14">The sequence shown here is derived from an EMBL/GenBank/DDBJ whole genome shotgun (WGS) entry which is preliminary data.</text>
</comment>
<feature type="binding site" evidence="10">
    <location>
        <position position="66"/>
    </location>
    <ligand>
        <name>4-amino-2-methyl-5-(diphosphooxymethyl)pyrimidine</name>
        <dbReference type="ChEBI" id="CHEBI:57841"/>
    </ligand>
</feature>
<dbReference type="Pfam" id="PF02581">
    <property type="entry name" value="TMP-TENI"/>
    <property type="match status" value="1"/>
</dbReference>
<comment type="catalytic activity">
    <reaction evidence="7 10 11">
        <text>4-methyl-5-(2-phosphooxyethyl)-thiazole + 4-amino-2-methyl-5-(diphosphooxymethyl)pyrimidine + H(+) = thiamine phosphate + diphosphate</text>
        <dbReference type="Rhea" id="RHEA:22328"/>
        <dbReference type="ChEBI" id="CHEBI:15378"/>
        <dbReference type="ChEBI" id="CHEBI:33019"/>
        <dbReference type="ChEBI" id="CHEBI:37575"/>
        <dbReference type="ChEBI" id="CHEBI:57841"/>
        <dbReference type="ChEBI" id="CHEBI:58296"/>
        <dbReference type="EC" id="2.5.1.3"/>
    </reaction>
</comment>
<dbReference type="EC" id="2.5.1.3" evidence="10"/>
<dbReference type="FunFam" id="3.20.20.70:FF:000096">
    <property type="entry name" value="Thiamine-phosphate synthase"/>
    <property type="match status" value="1"/>
</dbReference>
<feature type="domain" description="Thiamine phosphate synthase/TenI" evidence="13">
    <location>
        <begin position="8"/>
        <end position="185"/>
    </location>
</feature>
<dbReference type="AlphaFoldDB" id="A0A7C5HD22"/>
<dbReference type="PANTHER" id="PTHR20857">
    <property type="entry name" value="THIAMINE-PHOSPHATE PYROPHOSPHORYLASE"/>
    <property type="match status" value="1"/>
</dbReference>
<evidence type="ECO:0000313" key="14">
    <source>
        <dbReference type="EMBL" id="HHE08014.1"/>
    </source>
</evidence>
<evidence type="ECO:0000256" key="10">
    <source>
        <dbReference type="HAMAP-Rule" id="MF_00097"/>
    </source>
</evidence>
<organism evidence="14">
    <name type="scientific">Chlorobaculum parvum</name>
    <dbReference type="NCBI Taxonomy" id="274539"/>
    <lineage>
        <taxon>Bacteria</taxon>
        <taxon>Pseudomonadati</taxon>
        <taxon>Chlorobiota</taxon>
        <taxon>Chlorobiia</taxon>
        <taxon>Chlorobiales</taxon>
        <taxon>Chlorobiaceae</taxon>
        <taxon>Chlorobaculum</taxon>
    </lineage>
</organism>
<dbReference type="HAMAP" id="MF_00097">
    <property type="entry name" value="TMP_synthase"/>
    <property type="match status" value="1"/>
</dbReference>
<feature type="binding site" evidence="10">
    <location>
        <position position="162"/>
    </location>
    <ligand>
        <name>2-[(2R,5Z)-2-carboxy-4-methylthiazol-5(2H)-ylidene]ethyl phosphate</name>
        <dbReference type="ChEBI" id="CHEBI:62899"/>
    </ligand>
</feature>
<comment type="catalytic activity">
    <reaction evidence="8 10 11">
        <text>2-(2-carboxy-4-methylthiazol-5-yl)ethyl phosphate + 4-amino-2-methyl-5-(diphosphooxymethyl)pyrimidine + 2 H(+) = thiamine phosphate + CO2 + diphosphate</text>
        <dbReference type="Rhea" id="RHEA:47848"/>
        <dbReference type="ChEBI" id="CHEBI:15378"/>
        <dbReference type="ChEBI" id="CHEBI:16526"/>
        <dbReference type="ChEBI" id="CHEBI:33019"/>
        <dbReference type="ChEBI" id="CHEBI:37575"/>
        <dbReference type="ChEBI" id="CHEBI:57841"/>
        <dbReference type="ChEBI" id="CHEBI:62890"/>
        <dbReference type="EC" id="2.5.1.3"/>
    </reaction>
</comment>
<proteinExistence type="inferred from homology"/>
<dbReference type="EMBL" id="DRSK01000220">
    <property type="protein sequence ID" value="HHE08014.1"/>
    <property type="molecule type" value="Genomic_DNA"/>
</dbReference>
<comment type="catalytic activity">
    <reaction evidence="9 10 11">
        <text>2-[(2R,5Z)-2-carboxy-4-methylthiazol-5(2H)-ylidene]ethyl phosphate + 4-amino-2-methyl-5-(diphosphooxymethyl)pyrimidine + 2 H(+) = thiamine phosphate + CO2 + diphosphate</text>
        <dbReference type="Rhea" id="RHEA:47844"/>
        <dbReference type="ChEBI" id="CHEBI:15378"/>
        <dbReference type="ChEBI" id="CHEBI:16526"/>
        <dbReference type="ChEBI" id="CHEBI:33019"/>
        <dbReference type="ChEBI" id="CHEBI:37575"/>
        <dbReference type="ChEBI" id="CHEBI:57841"/>
        <dbReference type="ChEBI" id="CHEBI:62899"/>
        <dbReference type="EC" id="2.5.1.3"/>
    </reaction>
</comment>
<evidence type="ECO:0000256" key="9">
    <source>
        <dbReference type="ARBA" id="ARBA00047883"/>
    </source>
</evidence>
<gene>
    <name evidence="10 14" type="primary">thiE</name>
    <name evidence="14" type="ORF">ENL01_03890</name>
</gene>
<evidence type="ECO:0000256" key="8">
    <source>
        <dbReference type="ARBA" id="ARBA00047851"/>
    </source>
</evidence>
<dbReference type="InterPro" id="IPR022998">
    <property type="entry name" value="ThiamineP_synth_TenI"/>
</dbReference>
<evidence type="ECO:0000256" key="7">
    <source>
        <dbReference type="ARBA" id="ARBA00047334"/>
    </source>
</evidence>
<evidence type="ECO:0000256" key="2">
    <source>
        <dbReference type="ARBA" id="ARBA00005165"/>
    </source>
</evidence>
<comment type="pathway">
    <text evidence="2 10 12">Cofactor biosynthesis; thiamine diphosphate biosynthesis; thiamine phosphate from 4-amino-2-methyl-5-diphosphomethylpyrimidine and 4-methyl-5-(2-phosphoethyl)-thiazole: step 1/1.</text>
</comment>
<dbReference type="UniPathway" id="UPA00060">
    <property type="reaction ID" value="UER00141"/>
</dbReference>
<dbReference type="InterPro" id="IPR034291">
    <property type="entry name" value="TMP_synthase"/>
</dbReference>
<dbReference type="InterPro" id="IPR013785">
    <property type="entry name" value="Aldolase_TIM"/>
</dbReference>
<evidence type="ECO:0000256" key="5">
    <source>
        <dbReference type="ARBA" id="ARBA00022842"/>
    </source>
</evidence>
<comment type="function">
    <text evidence="1 10">Condenses 4-methyl-5-(beta-hydroxyethyl)thiazole monophosphate (THZ-P) and 2-methyl-4-amino-5-hydroxymethyl pyrimidine pyrophosphate (HMP-PP) to form thiamine monophosphate (TMP).</text>
</comment>
<reference evidence="14" key="1">
    <citation type="journal article" date="2020" name="mSystems">
        <title>Genome- and Community-Level Interaction Insights into Carbon Utilization and Element Cycling Functions of Hydrothermarchaeota in Hydrothermal Sediment.</title>
        <authorList>
            <person name="Zhou Z."/>
            <person name="Liu Y."/>
            <person name="Xu W."/>
            <person name="Pan J."/>
            <person name="Luo Z.H."/>
            <person name="Li M."/>
        </authorList>
    </citation>
    <scope>NUCLEOTIDE SEQUENCE [LARGE SCALE GENOMIC DNA]</scope>
    <source>
        <strain evidence="14">HyVt-628</strain>
    </source>
</reference>
<dbReference type="GO" id="GO:0009229">
    <property type="term" value="P:thiamine diphosphate biosynthetic process"/>
    <property type="evidence" value="ECO:0007669"/>
    <property type="project" value="UniProtKB-UniRule"/>
</dbReference>
<accession>A0A7C5HD22</accession>
<evidence type="ECO:0000256" key="12">
    <source>
        <dbReference type="RuleBase" id="RU004253"/>
    </source>
</evidence>
<feature type="binding site" evidence="10">
    <location>
        <position position="134"/>
    </location>
    <ligand>
        <name>4-amino-2-methyl-5-(diphosphooxymethyl)pyrimidine</name>
        <dbReference type="ChEBI" id="CHEBI:57841"/>
    </ligand>
</feature>
<dbReference type="InterPro" id="IPR036206">
    <property type="entry name" value="ThiamineP_synth_sf"/>
</dbReference>